<evidence type="ECO:0000256" key="1">
    <source>
        <dbReference type="SAM" id="Phobius"/>
    </source>
</evidence>
<keyword evidence="3" id="KW-1185">Reference proteome</keyword>
<organism evidence="2 3">
    <name type="scientific">Trifolium medium</name>
    <dbReference type="NCBI Taxonomy" id="97028"/>
    <lineage>
        <taxon>Eukaryota</taxon>
        <taxon>Viridiplantae</taxon>
        <taxon>Streptophyta</taxon>
        <taxon>Embryophyta</taxon>
        <taxon>Tracheophyta</taxon>
        <taxon>Spermatophyta</taxon>
        <taxon>Magnoliopsida</taxon>
        <taxon>eudicotyledons</taxon>
        <taxon>Gunneridae</taxon>
        <taxon>Pentapetalae</taxon>
        <taxon>rosids</taxon>
        <taxon>fabids</taxon>
        <taxon>Fabales</taxon>
        <taxon>Fabaceae</taxon>
        <taxon>Papilionoideae</taxon>
        <taxon>50 kb inversion clade</taxon>
        <taxon>NPAAA clade</taxon>
        <taxon>Hologalegina</taxon>
        <taxon>IRL clade</taxon>
        <taxon>Trifolieae</taxon>
        <taxon>Trifolium</taxon>
    </lineage>
</organism>
<keyword evidence="1" id="KW-0472">Membrane</keyword>
<evidence type="ECO:0000313" key="2">
    <source>
        <dbReference type="EMBL" id="MCI41412.1"/>
    </source>
</evidence>
<reference evidence="2 3" key="1">
    <citation type="journal article" date="2018" name="Front. Plant Sci.">
        <title>Red Clover (Trifolium pratense) and Zigzag Clover (T. medium) - A Picture of Genomic Similarities and Differences.</title>
        <authorList>
            <person name="Dluhosova J."/>
            <person name="Istvanek J."/>
            <person name="Nedelnik J."/>
            <person name="Repkova J."/>
        </authorList>
    </citation>
    <scope>NUCLEOTIDE SEQUENCE [LARGE SCALE GENOMIC DNA]</scope>
    <source>
        <strain evidence="3">cv. 10/8</strain>
        <tissue evidence="2">Leaf</tissue>
    </source>
</reference>
<dbReference type="AlphaFoldDB" id="A0A392RZ46"/>
<feature type="transmembrane region" description="Helical" evidence="1">
    <location>
        <begin position="12"/>
        <end position="33"/>
    </location>
</feature>
<evidence type="ECO:0000313" key="3">
    <source>
        <dbReference type="Proteomes" id="UP000265520"/>
    </source>
</evidence>
<proteinExistence type="predicted"/>
<dbReference type="Proteomes" id="UP000265520">
    <property type="component" value="Unassembled WGS sequence"/>
</dbReference>
<comment type="caution">
    <text evidence="2">The sequence shown here is derived from an EMBL/GenBank/DDBJ whole genome shotgun (WGS) entry which is preliminary data.</text>
</comment>
<keyword evidence="1" id="KW-1133">Transmembrane helix</keyword>
<sequence>RKDWGSVYVRRLFSFPPVVSVTGTVVVICLGARDGFGSVVVVTVLSLDGGGCVRSEKGVVWRRLRRFLVGGDARVWW</sequence>
<feature type="non-terminal residue" evidence="2">
    <location>
        <position position="1"/>
    </location>
</feature>
<dbReference type="EMBL" id="LXQA010292050">
    <property type="protein sequence ID" value="MCI41412.1"/>
    <property type="molecule type" value="Genomic_DNA"/>
</dbReference>
<name>A0A392RZ46_9FABA</name>
<keyword evidence="1" id="KW-0812">Transmembrane</keyword>
<accession>A0A392RZ46</accession>
<protein>
    <submittedName>
        <fullName evidence="2">Uncharacterized protein</fullName>
    </submittedName>
</protein>